<dbReference type="GO" id="GO:0003992">
    <property type="term" value="F:N2-acetyl-L-ornithine:2-oxoglutarate 5-aminotransferase activity"/>
    <property type="evidence" value="ECO:0007669"/>
    <property type="project" value="UniProtKB-UniRule"/>
</dbReference>
<evidence type="ECO:0000256" key="2">
    <source>
        <dbReference type="ARBA" id="ARBA00022576"/>
    </source>
</evidence>
<dbReference type="CDD" id="cd00610">
    <property type="entry name" value="OAT_like"/>
    <property type="match status" value="1"/>
</dbReference>
<dbReference type="InterPro" id="IPR005814">
    <property type="entry name" value="Aminotrans_3"/>
</dbReference>
<dbReference type="InterPro" id="IPR015424">
    <property type="entry name" value="PyrdxlP-dep_Trfase"/>
</dbReference>
<evidence type="ECO:0000256" key="3">
    <source>
        <dbReference type="ARBA" id="ARBA00022605"/>
    </source>
</evidence>
<dbReference type="NCBIfam" id="NF002325">
    <property type="entry name" value="PRK01278.1"/>
    <property type="match status" value="1"/>
</dbReference>
<dbReference type="GO" id="GO:0005737">
    <property type="term" value="C:cytoplasm"/>
    <property type="evidence" value="ECO:0007669"/>
    <property type="project" value="UniProtKB-SubCell"/>
</dbReference>
<sequence length="398" mass="41643">MSDTAQQWAHDLMNTYGVPPLTLVKGEGARVLDDEGREYIDLLAGIAVNSLGHAHPAVIDAVSSQVAELAHVSNLFVSQPVVDVAHELKARFLRGKAEADTRVFFCNSGAEANEAAFKLARLTGKSRVLAAVHGFHGRTMGSLSLTGQPDKQKPFLPLVPGVEFFDFNDCDSLSAAVAAAPEDTAAIIVEPIQGETGVIPATRAFLETARHLCDEHGILLIFDEVQTGVGRTGQFFAHETYGVTPDVVTMAKGLGAGLPIGACLATGPAASLFGPGSHGTTFGGNPVACAAARAVLQTIDEDFLAGVRARSEQIAAGLADLPGVDYVRGRGLMLGVVLKNPLAKEVVAAGYRHGLILNAPAQDVVRITPPLVITAEDVDEAITRFAAALEDATKEGDE</sequence>
<comment type="similarity">
    <text evidence="6">Belongs to the class-III pyridoxal-phosphate-dependent aminotransferase family. ArgD subfamily.</text>
</comment>
<dbReference type="EC" id="2.6.1.11" evidence="6"/>
<evidence type="ECO:0000313" key="7">
    <source>
        <dbReference type="EMBL" id="MCF4007060.1"/>
    </source>
</evidence>
<comment type="caution">
    <text evidence="7">The sequence shown here is derived from an EMBL/GenBank/DDBJ whole genome shotgun (WGS) entry which is preliminary data.</text>
</comment>
<evidence type="ECO:0000313" key="8">
    <source>
        <dbReference type="Proteomes" id="UP001139336"/>
    </source>
</evidence>
<dbReference type="PROSITE" id="PS00600">
    <property type="entry name" value="AA_TRANSFER_CLASS_3"/>
    <property type="match status" value="1"/>
</dbReference>
<dbReference type="InterPro" id="IPR015421">
    <property type="entry name" value="PyrdxlP-dep_Trfase_major"/>
</dbReference>
<accession>A0A9X1QRX8</accession>
<gene>
    <name evidence="6" type="primary">argD</name>
    <name evidence="7" type="ORF">L1O03_07705</name>
</gene>
<dbReference type="FunFam" id="3.40.640.10:FF:000004">
    <property type="entry name" value="Acetylornithine aminotransferase"/>
    <property type="match status" value="1"/>
</dbReference>
<keyword evidence="1 6" id="KW-0055">Arginine biosynthesis</keyword>
<dbReference type="RefSeq" id="WP_236119181.1">
    <property type="nucleotide sequence ID" value="NZ_JAKGSI010000003.1"/>
</dbReference>
<evidence type="ECO:0000256" key="4">
    <source>
        <dbReference type="ARBA" id="ARBA00022679"/>
    </source>
</evidence>
<comment type="cofactor">
    <cofactor evidence="6">
        <name>pyridoxal 5'-phosphate</name>
        <dbReference type="ChEBI" id="CHEBI:597326"/>
    </cofactor>
    <text evidence="6">Binds 1 pyridoxal phosphate per subunit.</text>
</comment>
<dbReference type="GO" id="GO:0030170">
    <property type="term" value="F:pyridoxal phosphate binding"/>
    <property type="evidence" value="ECO:0007669"/>
    <property type="project" value="InterPro"/>
</dbReference>
<protein>
    <recommendedName>
        <fullName evidence="6">Acetylornithine aminotransferase</fullName>
        <shortName evidence="6">ACOAT</shortName>
        <ecNumber evidence="6">2.6.1.11</ecNumber>
    </recommendedName>
</protein>
<comment type="subcellular location">
    <subcellularLocation>
        <location evidence="6">Cytoplasm</location>
    </subcellularLocation>
</comment>
<evidence type="ECO:0000256" key="5">
    <source>
        <dbReference type="ARBA" id="ARBA00022898"/>
    </source>
</evidence>
<dbReference type="InterPro" id="IPR050103">
    <property type="entry name" value="Class-III_PLP-dep_AT"/>
</dbReference>
<feature type="modified residue" description="N6-(pyridoxal phosphate)lysine" evidence="6">
    <location>
        <position position="252"/>
    </location>
</feature>
<evidence type="ECO:0000256" key="6">
    <source>
        <dbReference type="HAMAP-Rule" id="MF_01107"/>
    </source>
</evidence>
<dbReference type="GO" id="GO:0006526">
    <property type="term" value="P:L-arginine biosynthetic process"/>
    <property type="evidence" value="ECO:0007669"/>
    <property type="project" value="UniProtKB-UniRule"/>
</dbReference>
<dbReference type="EMBL" id="JAKGSI010000003">
    <property type="protein sequence ID" value="MCF4007060.1"/>
    <property type="molecule type" value="Genomic_DNA"/>
</dbReference>
<keyword evidence="6" id="KW-0963">Cytoplasm</keyword>
<name>A0A9X1QRX8_9CORY</name>
<dbReference type="PANTHER" id="PTHR11986">
    <property type="entry name" value="AMINOTRANSFERASE CLASS III"/>
    <property type="match status" value="1"/>
</dbReference>
<comment type="subunit">
    <text evidence="6">Homodimer.</text>
</comment>
<feature type="binding site" evidence="6">
    <location>
        <position position="135"/>
    </location>
    <ligand>
        <name>pyridoxal 5'-phosphate</name>
        <dbReference type="ChEBI" id="CHEBI:597326"/>
    </ligand>
</feature>
<dbReference type="PIRSF" id="PIRSF000521">
    <property type="entry name" value="Transaminase_4ab_Lys_Orn"/>
    <property type="match status" value="1"/>
</dbReference>
<dbReference type="NCBIfam" id="TIGR00707">
    <property type="entry name" value="argD"/>
    <property type="match status" value="1"/>
</dbReference>
<keyword evidence="8" id="KW-1185">Reference proteome</keyword>
<reference evidence="7" key="1">
    <citation type="submission" date="2022-01" db="EMBL/GenBank/DDBJ databases">
        <title>Corynebacterium sp. nov isolated from isolated from the feces of the greater white-fronted geese (Anser albifrons) at Poyang Lake, PR China.</title>
        <authorList>
            <person name="Liu Q."/>
        </authorList>
    </citation>
    <scope>NUCLEOTIDE SEQUENCE</scope>
    <source>
        <strain evidence="7">JCM 32435</strain>
    </source>
</reference>
<keyword evidence="2 6" id="KW-0032">Aminotransferase</keyword>
<feature type="binding site" evidence="6">
    <location>
        <begin position="223"/>
        <end position="226"/>
    </location>
    <ligand>
        <name>pyridoxal 5'-phosphate</name>
        <dbReference type="ChEBI" id="CHEBI:597326"/>
    </ligand>
</feature>
<dbReference type="NCBIfam" id="NF002874">
    <property type="entry name" value="PRK03244.1"/>
    <property type="match status" value="1"/>
</dbReference>
<comment type="pathway">
    <text evidence="6">Amino-acid biosynthesis; L-arginine biosynthesis; N(2)-acetyl-L-ornithine from L-glutamate: step 4/4.</text>
</comment>
<dbReference type="InterPro" id="IPR004636">
    <property type="entry name" value="AcOrn/SuccOrn_fam"/>
</dbReference>
<keyword evidence="3 6" id="KW-0028">Amino-acid biosynthesis</keyword>
<feature type="binding site" evidence="6">
    <location>
        <position position="138"/>
    </location>
    <ligand>
        <name>N(2)-acetyl-L-ornithine</name>
        <dbReference type="ChEBI" id="CHEBI:57805"/>
    </ligand>
</feature>
<proteinExistence type="inferred from homology"/>
<dbReference type="Gene3D" id="3.40.640.10">
    <property type="entry name" value="Type I PLP-dependent aspartate aminotransferase-like (Major domain)"/>
    <property type="match status" value="1"/>
</dbReference>
<comment type="miscellaneous">
    <text evidence="6">May also have succinyldiaminopimelate aminotransferase activity, thus carrying out the corresponding step in lysine biosynthesis.</text>
</comment>
<dbReference type="InterPro" id="IPR049704">
    <property type="entry name" value="Aminotrans_3_PPA_site"/>
</dbReference>
<dbReference type="GO" id="GO:0042802">
    <property type="term" value="F:identical protein binding"/>
    <property type="evidence" value="ECO:0007669"/>
    <property type="project" value="TreeGrafter"/>
</dbReference>
<dbReference type="Proteomes" id="UP001139336">
    <property type="component" value="Unassembled WGS sequence"/>
</dbReference>
<dbReference type="InterPro" id="IPR015422">
    <property type="entry name" value="PyrdxlP-dep_Trfase_small"/>
</dbReference>
<dbReference type="AlphaFoldDB" id="A0A9X1QRX8"/>
<feature type="binding site" evidence="6">
    <location>
        <begin position="109"/>
        <end position="110"/>
    </location>
    <ligand>
        <name>pyridoxal 5'-phosphate</name>
        <dbReference type="ChEBI" id="CHEBI:597326"/>
    </ligand>
</feature>
<dbReference type="PANTHER" id="PTHR11986:SF79">
    <property type="entry name" value="ACETYLORNITHINE AMINOTRANSFERASE, MITOCHONDRIAL"/>
    <property type="match status" value="1"/>
</dbReference>
<evidence type="ECO:0000256" key="1">
    <source>
        <dbReference type="ARBA" id="ARBA00022571"/>
    </source>
</evidence>
<keyword evidence="5 6" id="KW-0663">Pyridoxal phosphate</keyword>
<keyword evidence="4 6" id="KW-0808">Transferase</keyword>
<organism evidence="7 8">
    <name type="scientific">Corynebacterium uropygiale</name>
    <dbReference type="NCBI Taxonomy" id="1775911"/>
    <lineage>
        <taxon>Bacteria</taxon>
        <taxon>Bacillati</taxon>
        <taxon>Actinomycetota</taxon>
        <taxon>Actinomycetes</taxon>
        <taxon>Mycobacteriales</taxon>
        <taxon>Corynebacteriaceae</taxon>
        <taxon>Corynebacterium</taxon>
    </lineage>
</organism>
<feature type="binding site" evidence="6">
    <location>
        <position position="280"/>
    </location>
    <ligand>
        <name>N(2)-acetyl-L-ornithine</name>
        <dbReference type="ChEBI" id="CHEBI:57805"/>
    </ligand>
</feature>
<dbReference type="SUPFAM" id="SSF53383">
    <property type="entry name" value="PLP-dependent transferases"/>
    <property type="match status" value="1"/>
</dbReference>
<dbReference type="HAMAP" id="MF_01107">
    <property type="entry name" value="ArgD_aminotrans_3"/>
    <property type="match status" value="1"/>
</dbReference>
<dbReference type="Gene3D" id="3.90.1150.10">
    <property type="entry name" value="Aspartate Aminotransferase, domain 1"/>
    <property type="match status" value="1"/>
</dbReference>
<comment type="catalytic activity">
    <reaction evidence="6">
        <text>N(2)-acetyl-L-ornithine + 2-oxoglutarate = N-acetyl-L-glutamate 5-semialdehyde + L-glutamate</text>
        <dbReference type="Rhea" id="RHEA:18049"/>
        <dbReference type="ChEBI" id="CHEBI:16810"/>
        <dbReference type="ChEBI" id="CHEBI:29123"/>
        <dbReference type="ChEBI" id="CHEBI:29985"/>
        <dbReference type="ChEBI" id="CHEBI:57805"/>
        <dbReference type="EC" id="2.6.1.11"/>
    </reaction>
</comment>
<dbReference type="Pfam" id="PF00202">
    <property type="entry name" value="Aminotran_3"/>
    <property type="match status" value="1"/>
</dbReference>
<feature type="binding site" evidence="6">
    <location>
        <position position="281"/>
    </location>
    <ligand>
        <name>pyridoxal 5'-phosphate</name>
        <dbReference type="ChEBI" id="CHEBI:597326"/>
    </ligand>
</feature>